<evidence type="ECO:0000256" key="1">
    <source>
        <dbReference type="SAM" id="MobiDB-lite"/>
    </source>
</evidence>
<dbReference type="RefSeq" id="WP_161700490.1">
    <property type="nucleotide sequence ID" value="NZ_JAAAMU010000009.1"/>
</dbReference>
<feature type="region of interest" description="Disordered" evidence="1">
    <location>
        <begin position="196"/>
        <end position="235"/>
    </location>
</feature>
<dbReference type="Gene3D" id="3.40.220.10">
    <property type="entry name" value="Leucine Aminopeptidase, subunit E, domain 1"/>
    <property type="match status" value="1"/>
</dbReference>
<dbReference type="Pfam" id="PF01661">
    <property type="entry name" value="Macro"/>
    <property type="match status" value="1"/>
</dbReference>
<feature type="compositionally biased region" description="Basic and acidic residues" evidence="1">
    <location>
        <begin position="196"/>
        <end position="207"/>
    </location>
</feature>
<dbReference type="AlphaFoldDB" id="A0A7X4YR35"/>
<gene>
    <name evidence="3" type="ORF">GT003_18490</name>
</gene>
<dbReference type="InterPro" id="IPR002589">
    <property type="entry name" value="Macro_dom"/>
</dbReference>
<feature type="compositionally biased region" description="Basic and acidic residues" evidence="1">
    <location>
        <begin position="215"/>
        <end position="233"/>
    </location>
</feature>
<protein>
    <submittedName>
        <fullName evidence="3">RNase III inhibitor</fullName>
    </submittedName>
</protein>
<name>A0A7X4YR35_9BACL</name>
<accession>A0A7X4YR35</accession>
<dbReference type="SUPFAM" id="SSF52949">
    <property type="entry name" value="Macro domain-like"/>
    <property type="match status" value="1"/>
</dbReference>
<dbReference type="PANTHER" id="PTHR11106">
    <property type="entry name" value="GANGLIOSIDE INDUCED DIFFERENTIATION ASSOCIATED PROTEIN 2-RELATED"/>
    <property type="match status" value="1"/>
</dbReference>
<evidence type="ECO:0000313" key="3">
    <source>
        <dbReference type="EMBL" id="NBC70992.1"/>
    </source>
</evidence>
<comment type="caution">
    <text evidence="3">The sequence shown here is derived from an EMBL/GenBank/DDBJ whole genome shotgun (WGS) entry which is preliminary data.</text>
</comment>
<evidence type="ECO:0000259" key="2">
    <source>
        <dbReference type="PROSITE" id="PS51154"/>
    </source>
</evidence>
<sequence length="373" mass="40666">MPFTIVRNDITAMHVDAIVNAANTSLQMGGGVCGAIFRAAGARELQQACERIGGCEAGQAVATSGFKLPATYIIHTPGPVWRGGSKGEETLLRDCYGNALRLAAQLGCESVAFPLISSGLYGYPKAEALRIASGAIQDFLLGSDMDVYLAVFDKAAVEVSEQLLGSVEAFIDEHYVSETEMVSKRRSLLDAERRAIHDDRDEGRHEEEAEAVEEAEARAEEVDARTEDAEARAEAAMSPPMVAGYSSLSPLSNLEEVIERLDEPFALTLLRLIDAKGRSDVEVYKRANIDRKLFSKIRSNSSYMPSKKTAIALAVALALDLAETADLLERAGYALSRSQKFDVIIEYFILQGQYDLFAINEVLFHYDQPLLGS</sequence>
<dbReference type="SMART" id="SM00506">
    <property type="entry name" value="A1pp"/>
    <property type="match status" value="1"/>
</dbReference>
<dbReference type="PANTHER" id="PTHR11106:SF27">
    <property type="entry name" value="MACRO DOMAIN-CONTAINING PROTEIN"/>
    <property type="match status" value="1"/>
</dbReference>
<dbReference type="OrthoDB" id="6194521at2"/>
<keyword evidence="4" id="KW-1185">Reference proteome</keyword>
<dbReference type="EMBL" id="JAAAMU010000009">
    <property type="protein sequence ID" value="NBC70992.1"/>
    <property type="molecule type" value="Genomic_DNA"/>
</dbReference>
<evidence type="ECO:0000313" key="4">
    <source>
        <dbReference type="Proteomes" id="UP000558113"/>
    </source>
</evidence>
<dbReference type="PROSITE" id="PS51154">
    <property type="entry name" value="MACRO"/>
    <property type="match status" value="1"/>
</dbReference>
<dbReference type="CDD" id="cd02908">
    <property type="entry name" value="Macro_OAADPr_deacetylase"/>
    <property type="match status" value="1"/>
</dbReference>
<dbReference type="InterPro" id="IPR043472">
    <property type="entry name" value="Macro_dom-like"/>
</dbReference>
<proteinExistence type="predicted"/>
<reference evidence="3 4" key="1">
    <citation type="submission" date="2020-01" db="EMBL/GenBank/DDBJ databases">
        <title>Paenibacillus soybeanensis sp. nov. isolated from the nodules of soybean (Glycine max(L.) Merr).</title>
        <authorList>
            <person name="Wang H."/>
        </authorList>
    </citation>
    <scope>NUCLEOTIDE SEQUENCE [LARGE SCALE GENOMIC DNA]</scope>
    <source>
        <strain evidence="3 4">DSM 23054</strain>
    </source>
</reference>
<feature type="domain" description="Macro" evidence="2">
    <location>
        <begin position="1"/>
        <end position="168"/>
    </location>
</feature>
<organism evidence="3 4">
    <name type="scientific">Paenibacillus sacheonensis</name>
    <dbReference type="NCBI Taxonomy" id="742054"/>
    <lineage>
        <taxon>Bacteria</taxon>
        <taxon>Bacillati</taxon>
        <taxon>Bacillota</taxon>
        <taxon>Bacilli</taxon>
        <taxon>Bacillales</taxon>
        <taxon>Paenibacillaceae</taxon>
        <taxon>Paenibacillus</taxon>
    </lineage>
</organism>
<dbReference type="Proteomes" id="UP000558113">
    <property type="component" value="Unassembled WGS sequence"/>
</dbReference>